<dbReference type="RefSeq" id="WP_281928398.1">
    <property type="nucleotide sequence ID" value="NZ_AP027142.1"/>
</dbReference>
<dbReference type="SUPFAM" id="SSF51445">
    <property type="entry name" value="(Trans)glycosidases"/>
    <property type="match status" value="1"/>
</dbReference>
<keyword evidence="1 3" id="KW-0378">Hydrolase</keyword>
<proteinExistence type="inferred from homology"/>
<dbReference type="InterPro" id="IPR001547">
    <property type="entry name" value="Glyco_hydro_5"/>
</dbReference>
<evidence type="ECO:0000313" key="7">
    <source>
        <dbReference type="Proteomes" id="UP001317629"/>
    </source>
</evidence>
<protein>
    <submittedName>
        <fullName evidence="6">Cellulase</fullName>
    </submittedName>
</protein>
<dbReference type="EMBL" id="AP027142">
    <property type="protein sequence ID" value="BDV35062.1"/>
    <property type="molecule type" value="Genomic_DNA"/>
</dbReference>
<feature type="signal peptide" evidence="4">
    <location>
        <begin position="1"/>
        <end position="19"/>
    </location>
</feature>
<dbReference type="Proteomes" id="UP001317629">
    <property type="component" value="Chromosome"/>
</dbReference>
<accession>A0ABM8EAT7</accession>
<dbReference type="PANTHER" id="PTHR34142">
    <property type="entry name" value="ENDO-BETA-1,4-GLUCANASE A"/>
    <property type="match status" value="1"/>
</dbReference>
<keyword evidence="4" id="KW-0732">Signal</keyword>
<dbReference type="InterPro" id="IPR018087">
    <property type="entry name" value="Glyco_hydro_5_CS"/>
</dbReference>
<evidence type="ECO:0000256" key="1">
    <source>
        <dbReference type="ARBA" id="ARBA00022801"/>
    </source>
</evidence>
<dbReference type="Pfam" id="PF00150">
    <property type="entry name" value="Cellulase"/>
    <property type="match status" value="1"/>
</dbReference>
<comment type="similarity">
    <text evidence="3">Belongs to the glycosyl hydrolase 5 (cellulase A) family.</text>
</comment>
<gene>
    <name evidence="6" type="primary">egl</name>
    <name evidence="6" type="ORF">SS37A_25910</name>
</gene>
<name>A0ABM8EAT7_9HYPH</name>
<feature type="chain" id="PRO_5045117882" evidence="4">
    <location>
        <begin position="20"/>
        <end position="333"/>
    </location>
</feature>
<evidence type="ECO:0000259" key="5">
    <source>
        <dbReference type="Pfam" id="PF00150"/>
    </source>
</evidence>
<keyword evidence="7" id="KW-1185">Reference proteome</keyword>
<organism evidence="6 7">
    <name type="scientific">Methylocystis iwaonis</name>
    <dbReference type="NCBI Taxonomy" id="2885079"/>
    <lineage>
        <taxon>Bacteria</taxon>
        <taxon>Pseudomonadati</taxon>
        <taxon>Pseudomonadota</taxon>
        <taxon>Alphaproteobacteria</taxon>
        <taxon>Hyphomicrobiales</taxon>
        <taxon>Methylocystaceae</taxon>
        <taxon>Methylocystis</taxon>
    </lineage>
</organism>
<evidence type="ECO:0000256" key="4">
    <source>
        <dbReference type="SAM" id="SignalP"/>
    </source>
</evidence>
<evidence type="ECO:0000313" key="6">
    <source>
        <dbReference type="EMBL" id="BDV35062.1"/>
    </source>
</evidence>
<feature type="domain" description="Glycoside hydrolase family 5" evidence="5">
    <location>
        <begin position="32"/>
        <end position="299"/>
    </location>
</feature>
<dbReference type="Gene3D" id="3.20.20.80">
    <property type="entry name" value="Glycosidases"/>
    <property type="match status" value="1"/>
</dbReference>
<dbReference type="PROSITE" id="PS00659">
    <property type="entry name" value="GLYCOSYL_HYDROL_F5"/>
    <property type="match status" value="1"/>
</dbReference>
<evidence type="ECO:0000256" key="2">
    <source>
        <dbReference type="ARBA" id="ARBA00023295"/>
    </source>
</evidence>
<dbReference type="PANTHER" id="PTHR34142:SF1">
    <property type="entry name" value="GLYCOSIDE HYDROLASE FAMILY 5 DOMAIN-CONTAINING PROTEIN"/>
    <property type="match status" value="1"/>
</dbReference>
<reference evidence="6 7" key="1">
    <citation type="journal article" date="2023" name="Int. J. Syst. Evol. Microbiol.">
        <title>Methylocystis iwaonis sp. nov., a type II methane-oxidizing bacterium from surface soil of a rice paddy field in Japan, and emended description of the genus Methylocystis (ex Whittenbury et al. 1970) Bowman et al. 1993.</title>
        <authorList>
            <person name="Kaise H."/>
            <person name="Sawadogo J.B."/>
            <person name="Alam M.S."/>
            <person name="Ueno C."/>
            <person name="Dianou D."/>
            <person name="Shinjo R."/>
            <person name="Asakawa S."/>
        </authorList>
    </citation>
    <scope>NUCLEOTIDE SEQUENCE [LARGE SCALE GENOMIC DNA]</scope>
    <source>
        <strain evidence="6 7">SS37A-Re</strain>
    </source>
</reference>
<keyword evidence="2 3" id="KW-0326">Glycosidase</keyword>
<evidence type="ECO:0000256" key="3">
    <source>
        <dbReference type="RuleBase" id="RU361153"/>
    </source>
</evidence>
<sequence length="333" mass="36524">MALFSRLSAITLAASLVFAPDVALCSDAWRTGVNLSGAELNPGRNRPNIDYVLPTTQQIDYFTARGLLTFRIPVLSSRLFVSDKSIVTEDWRALVGLIDYAARKGADVIIDLHQYGAIDSRLIGRDASATQEFAAVWGEIAARLRGRTNVIFGLMNEPHEQSAAEWLTGANAAIAAIRKSGARQLILVPGSYWSGAHSWTKTDNGVVMTGVMDPGDNFAYELHQYLDADSSGTSPQASLGAGKARLKEFTEWARARHAKAFLGEFGFAATPEALAEGRAMLDFMAQNRDVWIGWAYWAAGAWWGDYMFSVEPKDGHDRPQMSVLSAYGRARRR</sequence>
<dbReference type="InterPro" id="IPR017853">
    <property type="entry name" value="GH"/>
</dbReference>